<proteinExistence type="predicted"/>
<dbReference type="Proteomes" id="UP001055879">
    <property type="component" value="Linkage Group LG12"/>
</dbReference>
<sequence length="227" mass="23712">MAGDPMIAEVLASSTPPTKVFNMEPNHALVEKEVRADVINDVSDSMQKKEDCVSKPGKEGVGNEGRQSVFDRLKPSGTTDLQYRDVSILTKPMDYAKGKELIDVELGCGAKEGLEELTVDDEGAARADDVTEGVVNGLLQNNNGPNGGLVGTSGSGLNTGVTPKIIPTQEQPPNLTAVTEVNVGSKPLKGILKTANRGVGESMTVHGIKNLSSKKDGGPSASKKVSS</sequence>
<dbReference type="EMBL" id="CM042058">
    <property type="protein sequence ID" value="KAI3685713.1"/>
    <property type="molecule type" value="Genomic_DNA"/>
</dbReference>
<keyword evidence="2" id="KW-1185">Reference proteome</keyword>
<accession>A0ACB8YKQ8</accession>
<reference evidence="1 2" key="2">
    <citation type="journal article" date="2022" name="Mol. Ecol. Resour.">
        <title>The genomes of chicory, endive, great burdock and yacon provide insights into Asteraceae paleo-polyploidization history and plant inulin production.</title>
        <authorList>
            <person name="Fan W."/>
            <person name="Wang S."/>
            <person name="Wang H."/>
            <person name="Wang A."/>
            <person name="Jiang F."/>
            <person name="Liu H."/>
            <person name="Zhao H."/>
            <person name="Xu D."/>
            <person name="Zhang Y."/>
        </authorList>
    </citation>
    <scope>NUCLEOTIDE SEQUENCE [LARGE SCALE GENOMIC DNA]</scope>
    <source>
        <strain evidence="2">cv. Niubang</strain>
    </source>
</reference>
<comment type="caution">
    <text evidence="1">The sequence shown here is derived from an EMBL/GenBank/DDBJ whole genome shotgun (WGS) entry which is preliminary data.</text>
</comment>
<reference evidence="2" key="1">
    <citation type="journal article" date="2022" name="Mol. Ecol. Resour.">
        <title>The genomes of chicory, endive, great burdock and yacon provide insights into Asteraceae palaeo-polyploidization history and plant inulin production.</title>
        <authorList>
            <person name="Fan W."/>
            <person name="Wang S."/>
            <person name="Wang H."/>
            <person name="Wang A."/>
            <person name="Jiang F."/>
            <person name="Liu H."/>
            <person name="Zhao H."/>
            <person name="Xu D."/>
            <person name="Zhang Y."/>
        </authorList>
    </citation>
    <scope>NUCLEOTIDE SEQUENCE [LARGE SCALE GENOMIC DNA]</scope>
    <source>
        <strain evidence="2">cv. Niubang</strain>
    </source>
</reference>
<protein>
    <submittedName>
        <fullName evidence="1">Uncharacterized protein</fullName>
    </submittedName>
</protein>
<evidence type="ECO:0000313" key="2">
    <source>
        <dbReference type="Proteomes" id="UP001055879"/>
    </source>
</evidence>
<evidence type="ECO:0000313" key="1">
    <source>
        <dbReference type="EMBL" id="KAI3685713.1"/>
    </source>
</evidence>
<gene>
    <name evidence="1" type="ORF">L6452_34970</name>
</gene>
<name>A0ACB8YKQ8_ARCLA</name>
<organism evidence="1 2">
    <name type="scientific">Arctium lappa</name>
    <name type="common">Greater burdock</name>
    <name type="synonym">Lappa major</name>
    <dbReference type="NCBI Taxonomy" id="4217"/>
    <lineage>
        <taxon>Eukaryota</taxon>
        <taxon>Viridiplantae</taxon>
        <taxon>Streptophyta</taxon>
        <taxon>Embryophyta</taxon>
        <taxon>Tracheophyta</taxon>
        <taxon>Spermatophyta</taxon>
        <taxon>Magnoliopsida</taxon>
        <taxon>eudicotyledons</taxon>
        <taxon>Gunneridae</taxon>
        <taxon>Pentapetalae</taxon>
        <taxon>asterids</taxon>
        <taxon>campanulids</taxon>
        <taxon>Asterales</taxon>
        <taxon>Asteraceae</taxon>
        <taxon>Carduoideae</taxon>
        <taxon>Cardueae</taxon>
        <taxon>Arctiinae</taxon>
        <taxon>Arctium</taxon>
    </lineage>
</organism>